<dbReference type="AlphaFoldDB" id="A0A2M8VPP6"/>
<reference evidence="1 2" key="1">
    <citation type="submission" date="2017-11" db="EMBL/GenBank/DDBJ databases">
        <title>Genomic Encyclopedia of Type Strains, Phase III (KMG-III): the genomes of soil and plant-associated and newly described type strains.</title>
        <authorList>
            <person name="Whitman W."/>
        </authorList>
    </citation>
    <scope>NUCLEOTIDE SEQUENCE [LARGE SCALE GENOMIC DNA]</scope>
    <source>
        <strain evidence="1 2">UB-Domo-W1</strain>
    </source>
</reference>
<evidence type="ECO:0000313" key="1">
    <source>
        <dbReference type="EMBL" id="PJI79147.1"/>
    </source>
</evidence>
<name>A0A2M8VPP6_9BURK</name>
<sequence length="126" mass="14280">MSNLLNSWALSALANSSSISLDCQVCVTLQSPGWESIPGGFDLHLLELVGTLRPEDAPEMWDEYHPEGTNLWSDDAPIAPTYHPYNRCDIYQCSACNNKYLRYGEYGGYYVEERIRPLIPELIVHL</sequence>
<comment type="caution">
    <text evidence="1">The sequence shown here is derived from an EMBL/GenBank/DDBJ whole genome shotgun (WGS) entry which is preliminary data.</text>
</comment>
<dbReference type="Proteomes" id="UP000229366">
    <property type="component" value="Unassembled WGS sequence"/>
</dbReference>
<accession>A0A2M8VPP6</accession>
<keyword evidence="2" id="KW-1185">Reference proteome</keyword>
<organism evidence="1 2">
    <name type="scientific">Polynucleobacter brandtiae</name>
    <dbReference type="NCBI Taxonomy" id="1938816"/>
    <lineage>
        <taxon>Bacteria</taxon>
        <taxon>Pseudomonadati</taxon>
        <taxon>Pseudomonadota</taxon>
        <taxon>Betaproteobacteria</taxon>
        <taxon>Burkholderiales</taxon>
        <taxon>Burkholderiaceae</taxon>
        <taxon>Polynucleobacter</taxon>
    </lineage>
</organism>
<protein>
    <submittedName>
        <fullName evidence="1">Uncharacterized protein</fullName>
    </submittedName>
</protein>
<dbReference type="EMBL" id="PGTX01000003">
    <property type="protein sequence ID" value="PJI79147.1"/>
    <property type="molecule type" value="Genomic_DNA"/>
</dbReference>
<evidence type="ECO:0000313" key="2">
    <source>
        <dbReference type="Proteomes" id="UP000229366"/>
    </source>
</evidence>
<dbReference type="RefSeq" id="WP_157799294.1">
    <property type="nucleotide sequence ID" value="NZ_CBCSBW010000003.1"/>
</dbReference>
<gene>
    <name evidence="1" type="ORF">B0G85_1249</name>
</gene>
<proteinExistence type="predicted"/>
<dbReference type="OrthoDB" id="6888798at2"/>